<accession>A0A2I0QRF3</accession>
<keyword evidence="1" id="KW-1133">Transmembrane helix</keyword>
<comment type="caution">
    <text evidence="2">The sequence shown here is derived from an EMBL/GenBank/DDBJ whole genome shotgun (WGS) entry which is preliminary data.</text>
</comment>
<reference evidence="2 3" key="1">
    <citation type="submission" date="2017-06" db="EMBL/GenBank/DDBJ databases">
        <title>the draft geome sequence of Illustriluteabacillus marina B3227.</title>
        <authorList>
            <person name="He R.-H."/>
            <person name="Du Z.-J."/>
        </authorList>
    </citation>
    <scope>NUCLEOTIDE SEQUENCE [LARGE SCALE GENOMIC DNA]</scope>
    <source>
        <strain evidence="2 3">B3227</strain>
    </source>
</reference>
<dbReference type="EMBL" id="PJNH01000004">
    <property type="protein sequence ID" value="PKR76916.1"/>
    <property type="molecule type" value="Genomic_DNA"/>
</dbReference>
<evidence type="ECO:0000256" key="1">
    <source>
        <dbReference type="SAM" id="Phobius"/>
    </source>
</evidence>
<dbReference type="AlphaFoldDB" id="A0A2I0QRF3"/>
<sequence length="166" mass="19546">MNKYKILSITLSLAIVITLFLAFHFYQEKKELEIAQGAEYRSAFMTAHFQLESLLPEDAEDIQQHREDDSVLFVFGRMNQLTSTMMTNWEGSMLARQIKVLVRMYRSGENNHEEIIKKHNYIVTTLNTVIEDLGEDPVTWFEELTTENSDTNNFIWDEFKKHEDSQ</sequence>
<feature type="transmembrane region" description="Helical" evidence="1">
    <location>
        <begin position="6"/>
        <end position="26"/>
    </location>
</feature>
<keyword evidence="1" id="KW-0472">Membrane</keyword>
<keyword evidence="1" id="KW-0812">Transmembrane</keyword>
<organism evidence="2 3">
    <name type="scientific">Halalkalibacillus sediminis</name>
    <dbReference type="NCBI Taxonomy" id="2018042"/>
    <lineage>
        <taxon>Bacteria</taxon>
        <taxon>Bacillati</taxon>
        <taxon>Bacillota</taxon>
        <taxon>Bacilli</taxon>
        <taxon>Bacillales</taxon>
        <taxon>Bacillaceae</taxon>
        <taxon>Halalkalibacillus</taxon>
    </lineage>
</organism>
<evidence type="ECO:0000313" key="3">
    <source>
        <dbReference type="Proteomes" id="UP000243524"/>
    </source>
</evidence>
<keyword evidence="3" id="KW-1185">Reference proteome</keyword>
<evidence type="ECO:0000313" key="2">
    <source>
        <dbReference type="EMBL" id="PKR76916.1"/>
    </source>
</evidence>
<dbReference type="Proteomes" id="UP000243524">
    <property type="component" value="Unassembled WGS sequence"/>
</dbReference>
<protein>
    <submittedName>
        <fullName evidence="2">Uncharacterized protein</fullName>
    </submittedName>
</protein>
<proteinExistence type="predicted"/>
<gene>
    <name evidence="2" type="ORF">CEY16_14010</name>
</gene>
<name>A0A2I0QRF3_9BACI</name>
<dbReference type="RefSeq" id="WP_101332666.1">
    <property type="nucleotide sequence ID" value="NZ_PJNH01000004.1"/>
</dbReference>